<dbReference type="InterPro" id="IPR003538">
    <property type="entry name" value="TonB"/>
</dbReference>
<name>A0A838BCK2_9HYPH</name>
<keyword evidence="3 10" id="KW-0813">Transport</keyword>
<keyword evidence="9 10" id="KW-0472">Membrane</keyword>
<keyword evidence="10" id="KW-0735">Signal-anchor</keyword>
<feature type="domain" description="TonB C-terminal" evidence="12">
    <location>
        <begin position="227"/>
        <end position="315"/>
    </location>
</feature>
<dbReference type="GO" id="GO:0015031">
    <property type="term" value="P:protein transport"/>
    <property type="evidence" value="ECO:0007669"/>
    <property type="project" value="UniProtKB-UniRule"/>
</dbReference>
<evidence type="ECO:0000256" key="10">
    <source>
        <dbReference type="RuleBase" id="RU362123"/>
    </source>
</evidence>
<dbReference type="RefSeq" id="WP_181060970.1">
    <property type="nucleotide sequence ID" value="NZ_JACDTY010000018.1"/>
</dbReference>
<feature type="compositionally biased region" description="Basic and acidic residues" evidence="11">
    <location>
        <begin position="99"/>
        <end position="109"/>
    </location>
</feature>
<evidence type="ECO:0000313" key="13">
    <source>
        <dbReference type="EMBL" id="MBA1144012.1"/>
    </source>
</evidence>
<keyword evidence="14" id="KW-1185">Reference proteome</keyword>
<dbReference type="EMBL" id="JACDTY010000018">
    <property type="protein sequence ID" value="MBA1144012.1"/>
    <property type="molecule type" value="Genomic_DNA"/>
</dbReference>
<organism evidence="13 14">
    <name type="scientific">Mesorhizobium neociceri</name>
    <dbReference type="NCBI Taxonomy" id="1307853"/>
    <lineage>
        <taxon>Bacteria</taxon>
        <taxon>Pseudomonadati</taxon>
        <taxon>Pseudomonadota</taxon>
        <taxon>Alphaproteobacteria</taxon>
        <taxon>Hyphomicrobiales</taxon>
        <taxon>Phyllobacteriaceae</taxon>
        <taxon>Mesorhizobium</taxon>
    </lineage>
</organism>
<evidence type="ECO:0000256" key="6">
    <source>
        <dbReference type="ARBA" id="ARBA00022692"/>
    </source>
</evidence>
<comment type="similarity">
    <text evidence="2 10">Belongs to the TonB family.</text>
</comment>
<dbReference type="PANTHER" id="PTHR33446">
    <property type="entry name" value="PROTEIN TONB-RELATED"/>
    <property type="match status" value="1"/>
</dbReference>
<keyword evidence="6 10" id="KW-0812">Transmembrane</keyword>
<evidence type="ECO:0000256" key="3">
    <source>
        <dbReference type="ARBA" id="ARBA00022448"/>
    </source>
</evidence>
<dbReference type="PRINTS" id="PR01374">
    <property type="entry name" value="TONBPROTEIN"/>
</dbReference>
<dbReference type="Gene3D" id="3.30.1150.10">
    <property type="match status" value="1"/>
</dbReference>
<dbReference type="InterPro" id="IPR037682">
    <property type="entry name" value="TonB_C"/>
</dbReference>
<evidence type="ECO:0000256" key="4">
    <source>
        <dbReference type="ARBA" id="ARBA00022475"/>
    </source>
</evidence>
<feature type="region of interest" description="Disordered" evidence="11">
    <location>
        <begin position="161"/>
        <end position="197"/>
    </location>
</feature>
<comment type="function">
    <text evidence="10">Interacts with outer membrane receptor proteins that carry out high-affinity binding and energy dependent uptake into the periplasmic space of specific substrates. It could act to transduce energy from the cytoplasmic membrane to specific energy-requiring processes in the outer membrane, resulting in the release into the periplasm of ligands bound by these outer membrane proteins.</text>
</comment>
<dbReference type="NCBIfam" id="TIGR01352">
    <property type="entry name" value="tonB_Cterm"/>
    <property type="match status" value="1"/>
</dbReference>
<dbReference type="GO" id="GO:0031992">
    <property type="term" value="F:energy transducer activity"/>
    <property type="evidence" value="ECO:0007669"/>
    <property type="project" value="InterPro"/>
</dbReference>
<evidence type="ECO:0000256" key="2">
    <source>
        <dbReference type="ARBA" id="ARBA00006555"/>
    </source>
</evidence>
<comment type="caution">
    <text evidence="13">The sequence shown here is derived from an EMBL/GenBank/DDBJ whole genome shotgun (WGS) entry which is preliminary data.</text>
</comment>
<dbReference type="GO" id="GO:0098797">
    <property type="term" value="C:plasma membrane protein complex"/>
    <property type="evidence" value="ECO:0007669"/>
    <property type="project" value="TreeGrafter"/>
</dbReference>
<feature type="region of interest" description="Disordered" evidence="11">
    <location>
        <begin position="99"/>
        <end position="121"/>
    </location>
</feature>
<dbReference type="InterPro" id="IPR006260">
    <property type="entry name" value="TonB/TolA_C"/>
</dbReference>
<accession>A0A838BCK2</accession>
<keyword evidence="7 10" id="KW-0653">Protein transport</keyword>
<dbReference type="Proteomes" id="UP000558284">
    <property type="component" value="Unassembled WGS sequence"/>
</dbReference>
<dbReference type="AlphaFoldDB" id="A0A838BCK2"/>
<evidence type="ECO:0000256" key="5">
    <source>
        <dbReference type="ARBA" id="ARBA00022519"/>
    </source>
</evidence>
<dbReference type="InterPro" id="IPR051045">
    <property type="entry name" value="TonB-dependent_transducer"/>
</dbReference>
<keyword evidence="4 10" id="KW-1003">Cell membrane</keyword>
<evidence type="ECO:0000313" key="14">
    <source>
        <dbReference type="Proteomes" id="UP000558284"/>
    </source>
</evidence>
<proteinExistence type="inferred from homology"/>
<evidence type="ECO:0000256" key="1">
    <source>
        <dbReference type="ARBA" id="ARBA00004383"/>
    </source>
</evidence>
<dbReference type="GO" id="GO:0030288">
    <property type="term" value="C:outer membrane-bounded periplasmic space"/>
    <property type="evidence" value="ECO:0007669"/>
    <property type="project" value="InterPro"/>
</dbReference>
<evidence type="ECO:0000256" key="7">
    <source>
        <dbReference type="ARBA" id="ARBA00022927"/>
    </source>
</evidence>
<keyword evidence="8 10" id="KW-1133">Transmembrane helix</keyword>
<gene>
    <name evidence="13" type="ORF">H0241_27770</name>
</gene>
<sequence length="315" mass="32787">MTHLAAAVPMADPPRTGAREIGLWTVAAVLIVGAHVAIAYAVQNFSLANEMDGGPPPAVAIELSPMMVAPAVPDDTMADVVTLEPTNQVEEAVADAKPVVEPEVDKPEPVTEETEAVQPDETAPIETAAAEQLDQPPPLDEVVPDIVPTVAPDVVIPLPQAKPVEDKPVEKAKKAVEKPKPKPKKEKKEKAAPAKAVVTASVDAKAAAKASAPKASQLSGSSVSASKWNSQLIGWINRHKRYPSAARSRRAVGTANVTFVVSASGKVTSVRLTRSSGDADLDRAALSILQGATVPVPPPEKAGTAVVAPLMFTLR</sequence>
<evidence type="ECO:0000256" key="11">
    <source>
        <dbReference type="SAM" id="MobiDB-lite"/>
    </source>
</evidence>
<protein>
    <recommendedName>
        <fullName evidence="10">Protein TonB</fullName>
    </recommendedName>
</protein>
<feature type="compositionally biased region" description="Basic and acidic residues" evidence="11">
    <location>
        <begin position="163"/>
        <end position="192"/>
    </location>
</feature>
<dbReference type="Pfam" id="PF03544">
    <property type="entry name" value="TonB_C"/>
    <property type="match status" value="1"/>
</dbReference>
<dbReference type="PANTHER" id="PTHR33446:SF2">
    <property type="entry name" value="PROTEIN TONB"/>
    <property type="match status" value="1"/>
</dbReference>
<dbReference type="PROSITE" id="PS52015">
    <property type="entry name" value="TONB_CTD"/>
    <property type="match status" value="1"/>
</dbReference>
<reference evidence="13 14" key="1">
    <citation type="submission" date="2020-07" db="EMBL/GenBank/DDBJ databases">
        <title>Definition of the novel symbiovar canariense within Mesorhizobium novociceri, a new species of genus Mesorhizobium nodulating Cicer canariense in the Caldera de Taburiente National Park (La Palma, Canary Islands).</title>
        <authorList>
            <person name="Leon-Barrios M."/>
            <person name="Perez-Yepez J."/>
            <person name="Flores-Felix J.D."/>
            <person name="Ramirez-Baena M.H."/>
            <person name="Pulido-Suarez L."/>
            <person name="Igual J.M."/>
            <person name="Velazquez E."/>
            <person name="Peix A."/>
        </authorList>
    </citation>
    <scope>NUCLEOTIDE SEQUENCE [LARGE SCALE GENOMIC DNA]</scope>
    <source>
        <strain evidence="13 14">CCANP35</strain>
    </source>
</reference>
<dbReference type="GO" id="GO:0015891">
    <property type="term" value="P:siderophore transport"/>
    <property type="evidence" value="ECO:0007669"/>
    <property type="project" value="InterPro"/>
</dbReference>
<dbReference type="GO" id="GO:0055085">
    <property type="term" value="P:transmembrane transport"/>
    <property type="evidence" value="ECO:0007669"/>
    <property type="project" value="InterPro"/>
</dbReference>
<keyword evidence="5 10" id="KW-0997">Cell inner membrane</keyword>
<evidence type="ECO:0000259" key="12">
    <source>
        <dbReference type="PROSITE" id="PS52015"/>
    </source>
</evidence>
<dbReference type="SUPFAM" id="SSF74653">
    <property type="entry name" value="TolA/TonB C-terminal domain"/>
    <property type="match status" value="1"/>
</dbReference>
<evidence type="ECO:0000256" key="8">
    <source>
        <dbReference type="ARBA" id="ARBA00022989"/>
    </source>
</evidence>
<evidence type="ECO:0000256" key="9">
    <source>
        <dbReference type="ARBA" id="ARBA00023136"/>
    </source>
</evidence>
<comment type="subcellular location">
    <subcellularLocation>
        <location evidence="1 10">Cell inner membrane</location>
        <topology evidence="1 10">Single-pass membrane protein</topology>
        <orientation evidence="1 10">Periplasmic side</orientation>
    </subcellularLocation>
</comment>
<feature type="transmembrane region" description="Helical" evidence="10">
    <location>
        <begin position="21"/>
        <end position="42"/>
    </location>
</feature>